<comment type="subunit">
    <text evidence="3 11">Homodimer.</text>
</comment>
<keyword evidence="5 11" id="KW-0436">Ligase</keyword>
<dbReference type="PATRIC" id="fig|1527444.3.peg.270"/>
<dbReference type="PROSITE" id="PS50862">
    <property type="entry name" value="AA_TRNA_LIGASE_II"/>
    <property type="match status" value="1"/>
</dbReference>
<dbReference type="CDD" id="cd00859">
    <property type="entry name" value="HisRS_anticodon"/>
    <property type="match status" value="1"/>
</dbReference>
<dbReference type="PANTHER" id="PTHR43707">
    <property type="entry name" value="HISTIDYL-TRNA SYNTHETASE"/>
    <property type="match status" value="1"/>
</dbReference>
<feature type="binding site" evidence="12">
    <location>
        <begin position="82"/>
        <end position="84"/>
    </location>
    <ligand>
        <name>L-histidine</name>
        <dbReference type="ChEBI" id="CHEBI:57595"/>
    </ligand>
</feature>
<dbReference type="EMBL" id="JPSP01000002">
    <property type="protein sequence ID" value="KFF41898.1"/>
    <property type="molecule type" value="Genomic_DNA"/>
</dbReference>
<feature type="binding site" evidence="12">
    <location>
        <position position="131"/>
    </location>
    <ligand>
        <name>L-histidine</name>
        <dbReference type="ChEBI" id="CHEBI:57595"/>
    </ligand>
</feature>
<evidence type="ECO:0000256" key="11">
    <source>
        <dbReference type="HAMAP-Rule" id="MF_00127"/>
    </source>
</evidence>
<dbReference type="Gene3D" id="3.40.50.800">
    <property type="entry name" value="Anticodon-binding domain"/>
    <property type="match status" value="1"/>
</dbReference>
<dbReference type="Proteomes" id="UP000028922">
    <property type="component" value="Unassembled WGS sequence"/>
</dbReference>
<accession>A0A086CI84</accession>
<evidence type="ECO:0000256" key="10">
    <source>
        <dbReference type="ARBA" id="ARBA00047639"/>
    </source>
</evidence>
<dbReference type="GO" id="GO:0005524">
    <property type="term" value="F:ATP binding"/>
    <property type="evidence" value="ECO:0007669"/>
    <property type="project" value="UniProtKB-UniRule"/>
</dbReference>
<comment type="catalytic activity">
    <reaction evidence="10 11">
        <text>tRNA(His) + L-histidine + ATP = L-histidyl-tRNA(His) + AMP + diphosphate + H(+)</text>
        <dbReference type="Rhea" id="RHEA:17313"/>
        <dbReference type="Rhea" id="RHEA-COMP:9665"/>
        <dbReference type="Rhea" id="RHEA-COMP:9689"/>
        <dbReference type="ChEBI" id="CHEBI:15378"/>
        <dbReference type="ChEBI" id="CHEBI:30616"/>
        <dbReference type="ChEBI" id="CHEBI:33019"/>
        <dbReference type="ChEBI" id="CHEBI:57595"/>
        <dbReference type="ChEBI" id="CHEBI:78442"/>
        <dbReference type="ChEBI" id="CHEBI:78527"/>
        <dbReference type="ChEBI" id="CHEBI:456215"/>
        <dbReference type="EC" id="6.1.1.21"/>
    </reaction>
</comment>
<dbReference type="SUPFAM" id="SSF52954">
    <property type="entry name" value="Class II aaRS ABD-related"/>
    <property type="match status" value="1"/>
</dbReference>
<dbReference type="InterPro" id="IPR033656">
    <property type="entry name" value="HisRS_anticodon"/>
</dbReference>
<comment type="caution">
    <text evidence="14">The sequence shown here is derived from an EMBL/GenBank/DDBJ whole genome shotgun (WGS) entry which is preliminary data.</text>
</comment>
<dbReference type="PIRSF" id="PIRSF001549">
    <property type="entry name" value="His-tRNA_synth"/>
    <property type="match status" value="1"/>
</dbReference>
<keyword evidence="9 11" id="KW-0030">Aminoacyl-tRNA synthetase</keyword>
<evidence type="ECO:0000256" key="6">
    <source>
        <dbReference type="ARBA" id="ARBA00022741"/>
    </source>
</evidence>
<evidence type="ECO:0000256" key="1">
    <source>
        <dbReference type="ARBA" id="ARBA00004496"/>
    </source>
</evidence>
<proteinExistence type="inferred from homology"/>
<dbReference type="InterPro" id="IPR045864">
    <property type="entry name" value="aa-tRNA-synth_II/BPL/LPL"/>
</dbReference>
<dbReference type="InterPro" id="IPR006195">
    <property type="entry name" value="aa-tRNA-synth_II"/>
</dbReference>
<dbReference type="InterPro" id="IPR015807">
    <property type="entry name" value="His-tRNA-ligase"/>
</dbReference>
<evidence type="ECO:0000256" key="12">
    <source>
        <dbReference type="PIRSR" id="PIRSR001549-1"/>
    </source>
</evidence>
<feature type="binding site" evidence="12">
    <location>
        <begin position="262"/>
        <end position="263"/>
    </location>
    <ligand>
        <name>L-histidine</name>
        <dbReference type="ChEBI" id="CHEBI:57595"/>
    </ligand>
</feature>
<keyword evidence="7 11" id="KW-0067">ATP-binding</keyword>
<organism evidence="14 15">
    <name type="scientific">Candidatus Atelocyanobacterium thalassa isolate SIO64986</name>
    <dbReference type="NCBI Taxonomy" id="1527444"/>
    <lineage>
        <taxon>Bacteria</taxon>
        <taxon>Bacillati</taxon>
        <taxon>Cyanobacteriota</taxon>
        <taxon>Cyanophyceae</taxon>
        <taxon>Oscillatoriophycideae</taxon>
        <taxon>Chroococcales</taxon>
        <taxon>Aphanothecaceae</taxon>
        <taxon>Candidatus Atelocyanobacterium</taxon>
        <taxon>Candidatus Atelocyanobacterium thalassae</taxon>
    </lineage>
</organism>
<dbReference type="eggNOG" id="COG0124">
    <property type="taxonomic scope" value="Bacteria"/>
</dbReference>
<keyword evidence="4 11" id="KW-0963">Cytoplasm</keyword>
<dbReference type="FunFam" id="3.30.930.10:FF:000005">
    <property type="entry name" value="Histidine--tRNA ligase"/>
    <property type="match status" value="1"/>
</dbReference>
<dbReference type="InterPro" id="IPR041715">
    <property type="entry name" value="HisRS-like_core"/>
</dbReference>
<evidence type="ECO:0000313" key="15">
    <source>
        <dbReference type="Proteomes" id="UP000028922"/>
    </source>
</evidence>
<evidence type="ECO:0000256" key="8">
    <source>
        <dbReference type="ARBA" id="ARBA00022917"/>
    </source>
</evidence>
<dbReference type="GO" id="GO:0004821">
    <property type="term" value="F:histidine-tRNA ligase activity"/>
    <property type="evidence" value="ECO:0007669"/>
    <property type="project" value="UniProtKB-UniRule"/>
</dbReference>
<dbReference type="AlphaFoldDB" id="A0A086CI84"/>
<evidence type="ECO:0000256" key="7">
    <source>
        <dbReference type="ARBA" id="ARBA00022840"/>
    </source>
</evidence>
<dbReference type="Pfam" id="PF03129">
    <property type="entry name" value="HGTP_anticodon"/>
    <property type="match status" value="1"/>
</dbReference>
<evidence type="ECO:0000256" key="4">
    <source>
        <dbReference type="ARBA" id="ARBA00022490"/>
    </source>
</evidence>
<dbReference type="STRING" id="1527444.ucyna2_00277"/>
<dbReference type="EC" id="6.1.1.21" evidence="11"/>
<feature type="binding site" evidence="12">
    <location>
        <position position="127"/>
    </location>
    <ligand>
        <name>L-histidine</name>
        <dbReference type="ChEBI" id="CHEBI:57595"/>
    </ligand>
</feature>
<dbReference type="HAMAP" id="MF_00127">
    <property type="entry name" value="His_tRNA_synth"/>
    <property type="match status" value="1"/>
</dbReference>
<keyword evidence="8 11" id="KW-0648">Protein biosynthesis</keyword>
<evidence type="ECO:0000256" key="2">
    <source>
        <dbReference type="ARBA" id="ARBA00008226"/>
    </source>
</evidence>
<dbReference type="Gene3D" id="3.30.930.10">
    <property type="entry name" value="Bira Bifunctional Protein, Domain 2"/>
    <property type="match status" value="1"/>
</dbReference>
<reference evidence="14 15" key="1">
    <citation type="submission" date="2014-08" db="EMBL/GenBank/DDBJ databases">
        <title>Comparative genomics reveals surprising divergence of two closely related strains of uncultivated UCYN-A cyanobacteria.</title>
        <authorList>
            <person name="Bombar D."/>
            <person name="Heller P."/>
            <person name="Sanchez-Baracaldo P."/>
            <person name="Carter B.J."/>
            <person name="Zert J.P."/>
        </authorList>
    </citation>
    <scope>NUCLEOTIDE SEQUENCE [LARGE SCALE GENOMIC DNA]</scope>
</reference>
<feature type="binding site" evidence="12">
    <location>
        <position position="113"/>
    </location>
    <ligand>
        <name>L-histidine</name>
        <dbReference type="ChEBI" id="CHEBI:57595"/>
    </ligand>
</feature>
<dbReference type="InterPro" id="IPR036621">
    <property type="entry name" value="Anticodon-bd_dom_sf"/>
</dbReference>
<dbReference type="InterPro" id="IPR004154">
    <property type="entry name" value="Anticodon-bd"/>
</dbReference>
<evidence type="ECO:0000256" key="3">
    <source>
        <dbReference type="ARBA" id="ARBA00011738"/>
    </source>
</evidence>
<evidence type="ECO:0000256" key="5">
    <source>
        <dbReference type="ARBA" id="ARBA00022598"/>
    </source>
</evidence>
<dbReference type="InterPro" id="IPR004516">
    <property type="entry name" value="HisRS/HisZ"/>
</dbReference>
<protein>
    <recommendedName>
        <fullName evidence="11">Histidine--tRNA ligase</fullName>
        <ecNumber evidence="11">6.1.1.21</ecNumber>
    </recommendedName>
    <alternativeName>
        <fullName evidence="11">Histidyl-tRNA synthetase</fullName>
        <shortName evidence="11">HisRS</shortName>
    </alternativeName>
</protein>
<dbReference type="GO" id="GO:0005737">
    <property type="term" value="C:cytoplasm"/>
    <property type="evidence" value="ECO:0007669"/>
    <property type="project" value="UniProtKB-SubCell"/>
</dbReference>
<dbReference type="SUPFAM" id="SSF55681">
    <property type="entry name" value="Class II aaRS and biotin synthetases"/>
    <property type="match status" value="1"/>
</dbReference>
<dbReference type="PANTHER" id="PTHR43707:SF1">
    <property type="entry name" value="HISTIDINE--TRNA LIGASE, MITOCHONDRIAL-RELATED"/>
    <property type="match status" value="1"/>
</dbReference>
<dbReference type="GO" id="GO:0006427">
    <property type="term" value="P:histidyl-tRNA aminoacylation"/>
    <property type="evidence" value="ECO:0007669"/>
    <property type="project" value="UniProtKB-UniRule"/>
</dbReference>
<feature type="binding site" evidence="12">
    <location>
        <position position="258"/>
    </location>
    <ligand>
        <name>L-histidine</name>
        <dbReference type="ChEBI" id="CHEBI:57595"/>
    </ligand>
</feature>
<evidence type="ECO:0000259" key="13">
    <source>
        <dbReference type="PROSITE" id="PS50862"/>
    </source>
</evidence>
<name>A0A086CI84_9CHRO</name>
<comment type="similarity">
    <text evidence="2 11">Belongs to the class-II aminoacyl-tRNA synthetase family.</text>
</comment>
<dbReference type="CDD" id="cd00773">
    <property type="entry name" value="HisRS-like_core"/>
    <property type="match status" value="1"/>
</dbReference>
<keyword evidence="6 11" id="KW-0547">Nucleotide-binding</keyword>
<dbReference type="Pfam" id="PF13393">
    <property type="entry name" value="tRNA-synt_His"/>
    <property type="match status" value="1"/>
</dbReference>
<evidence type="ECO:0000256" key="9">
    <source>
        <dbReference type="ARBA" id="ARBA00023146"/>
    </source>
</evidence>
<sequence>MGTISTLPGTRDILPEEIGYWQYVEATTAKILGRAMYYEIRSPIFENTSLFERGIGEATDVVSKEMYTFSDRSDRSITLRPEGTAGIVRAYLQNNLYALGGVQRLWYSGPMFRYERPQAGRQRQFHQIGLELIGSRGPRADVEVIALATDILKFLGLKKLKLNINSIGDQYDRKLYREALTNYFLSYKDELDIDSQNRLSKNPLRILDSKNEKTKEINKNAPNILNFLGKESQKHFDEVQQLLTDLDIDYHINPCLVRGLDYYTHTAFEIQSDNLGSQSTVCGGGRYDHLIEELGGTPTPAVGWAIGVERLIILLKQIRCSPEHTPDIYIVSKGQKAESIGLYLAQRMRSAELVVELDMSGSNFGKQFKRADRSKAYVCIVIGEEEAKNSTLQLKWLYTKEQSSMTQSDFLHYIEELKKQINQYKKVTSGLT</sequence>
<evidence type="ECO:0000313" key="14">
    <source>
        <dbReference type="EMBL" id="KFF41898.1"/>
    </source>
</evidence>
<gene>
    <name evidence="11" type="primary">hisS</name>
    <name evidence="14" type="ORF">ucyna2_00277</name>
</gene>
<comment type="subcellular location">
    <subcellularLocation>
        <location evidence="1 11">Cytoplasm</location>
    </subcellularLocation>
</comment>
<dbReference type="NCBIfam" id="TIGR00442">
    <property type="entry name" value="hisS"/>
    <property type="match status" value="1"/>
</dbReference>
<feature type="domain" description="Aminoacyl-transfer RNA synthetases class-II family profile" evidence="13">
    <location>
        <begin position="22"/>
        <end position="326"/>
    </location>
</feature>